<feature type="transmembrane region" description="Helical" evidence="1">
    <location>
        <begin position="35"/>
        <end position="60"/>
    </location>
</feature>
<dbReference type="InterPro" id="IPR019428">
    <property type="entry name" value="7TM_GPCR_serpentine_rcpt_Str"/>
</dbReference>
<keyword evidence="1" id="KW-1133">Transmembrane helix</keyword>
<dbReference type="PANTHER" id="PTHR22943:SF248">
    <property type="entry name" value="SEVEN TM RECEPTOR"/>
    <property type="match status" value="1"/>
</dbReference>
<feature type="non-terminal residue" evidence="2">
    <location>
        <position position="1"/>
    </location>
</feature>
<dbReference type="AlphaFoldDB" id="A0AAV5VTM2"/>
<evidence type="ECO:0008006" key="4">
    <source>
        <dbReference type="Google" id="ProtNLM"/>
    </source>
</evidence>
<evidence type="ECO:0000256" key="1">
    <source>
        <dbReference type="SAM" id="Phobius"/>
    </source>
</evidence>
<evidence type="ECO:0000313" key="3">
    <source>
        <dbReference type="Proteomes" id="UP001432322"/>
    </source>
</evidence>
<keyword evidence="3" id="KW-1185">Reference proteome</keyword>
<comment type="caution">
    <text evidence="2">The sequence shown here is derived from an EMBL/GenBank/DDBJ whole genome shotgun (WGS) entry which is preliminary data.</text>
</comment>
<evidence type="ECO:0000313" key="2">
    <source>
        <dbReference type="EMBL" id="GMT21734.1"/>
    </source>
</evidence>
<keyword evidence="1" id="KW-0472">Membrane</keyword>
<proteinExistence type="predicted"/>
<feature type="transmembrane region" description="Helical" evidence="1">
    <location>
        <begin position="80"/>
        <end position="104"/>
    </location>
</feature>
<dbReference type="Proteomes" id="UP001432322">
    <property type="component" value="Unassembled WGS sequence"/>
</dbReference>
<reference evidence="2" key="1">
    <citation type="submission" date="2023-10" db="EMBL/GenBank/DDBJ databases">
        <title>Genome assembly of Pristionchus species.</title>
        <authorList>
            <person name="Yoshida K."/>
            <person name="Sommer R.J."/>
        </authorList>
    </citation>
    <scope>NUCLEOTIDE SEQUENCE</scope>
    <source>
        <strain evidence="2">RS5133</strain>
    </source>
</reference>
<keyword evidence="1" id="KW-0812">Transmembrane</keyword>
<dbReference type="Pfam" id="PF10326">
    <property type="entry name" value="7TM_GPCR_Str"/>
    <property type="match status" value="1"/>
</dbReference>
<gene>
    <name evidence="2" type="ORF">PFISCL1PPCAC_13031</name>
</gene>
<dbReference type="PANTHER" id="PTHR22943">
    <property type="entry name" value="7-TRANSMEMBRANE DOMAIN RECEPTOR C.ELEGANS"/>
    <property type="match status" value="1"/>
</dbReference>
<dbReference type="EMBL" id="BTSY01000004">
    <property type="protein sequence ID" value="GMT21734.1"/>
    <property type="molecule type" value="Genomic_DNA"/>
</dbReference>
<name>A0AAV5VTM2_9BILA</name>
<feature type="transmembrane region" description="Helical" evidence="1">
    <location>
        <begin position="6"/>
        <end position="23"/>
    </location>
</feature>
<protein>
    <recommendedName>
        <fullName evidence="4">G protein-coupled receptor</fullName>
    </recommendedName>
</protein>
<organism evidence="2 3">
    <name type="scientific">Pristionchus fissidentatus</name>
    <dbReference type="NCBI Taxonomy" id="1538716"/>
    <lineage>
        <taxon>Eukaryota</taxon>
        <taxon>Metazoa</taxon>
        <taxon>Ecdysozoa</taxon>
        <taxon>Nematoda</taxon>
        <taxon>Chromadorea</taxon>
        <taxon>Rhabditida</taxon>
        <taxon>Rhabditina</taxon>
        <taxon>Diplogasteromorpha</taxon>
        <taxon>Diplogasteroidea</taxon>
        <taxon>Neodiplogasteridae</taxon>
        <taxon>Pristionchus</taxon>
    </lineage>
</organism>
<sequence length="107" mass="12317">QAVANFSTCFTCVTNALLIYILAVTSLSHVGPYRWLLLSFAVVDILIALVHVAMIPAVHMTDFGYIFWSYRWIDGTTEQGIWSGLVWVILFYQTFVLIAFHYVYRFV</sequence>
<accession>A0AAV5VTM2</accession>
<feature type="non-terminal residue" evidence="2">
    <location>
        <position position="107"/>
    </location>
</feature>